<sequence length="302" mass="33487">MLLNEKQHYRRKYWLPFLSLIPSVLSFQPCQSLSSPPLISNARSAVPPVNNNVGHCNYRKLNESRRNQPPSSSSLHTTVNDNTVSPDDTSSTTSPTKVYFDIAINTTPLGRLTFLLTPPSHPSHLPLHTANFLSLASSQRRSIDPKATYRGCTFQYSPSTIEDGSMRYRWGHVCEGYGRSGLASAKSGEVGSDRLQECKHNVFGGMYYGMAYQEVLRRIQSEWGDDDDVEKEAVLMTVPNGISSKFSIVRVSESPKEWGERLLINSVVLGYLDCGDGSSLDVLRGMARQRVGPPKIVDCGVI</sequence>
<evidence type="ECO:0000256" key="1">
    <source>
        <dbReference type="SAM" id="MobiDB-lite"/>
    </source>
</evidence>
<dbReference type="InterPro" id="IPR029000">
    <property type="entry name" value="Cyclophilin-like_dom_sf"/>
</dbReference>
<name>A0ABD3PQF3_9STRA</name>
<evidence type="ECO:0000313" key="3">
    <source>
        <dbReference type="Proteomes" id="UP001516023"/>
    </source>
</evidence>
<dbReference type="AlphaFoldDB" id="A0ABD3PQF3"/>
<feature type="region of interest" description="Disordered" evidence="1">
    <location>
        <begin position="62"/>
        <end position="93"/>
    </location>
</feature>
<keyword evidence="3" id="KW-1185">Reference proteome</keyword>
<dbReference type="SUPFAM" id="SSF50891">
    <property type="entry name" value="Cyclophilin-like"/>
    <property type="match status" value="1"/>
</dbReference>
<accession>A0ABD3PQF3</accession>
<feature type="compositionally biased region" description="Polar residues" evidence="1">
    <location>
        <begin position="67"/>
        <end position="84"/>
    </location>
</feature>
<proteinExistence type="predicted"/>
<dbReference type="EMBL" id="JABMIG020000128">
    <property type="protein sequence ID" value="KAL3790403.1"/>
    <property type="molecule type" value="Genomic_DNA"/>
</dbReference>
<reference evidence="2 3" key="1">
    <citation type="journal article" date="2020" name="G3 (Bethesda)">
        <title>Improved Reference Genome for Cyclotella cryptica CCMP332, a Model for Cell Wall Morphogenesis, Salinity Adaptation, and Lipid Production in Diatoms (Bacillariophyta).</title>
        <authorList>
            <person name="Roberts W.R."/>
            <person name="Downey K.M."/>
            <person name="Ruck E.C."/>
            <person name="Traller J.C."/>
            <person name="Alverson A.J."/>
        </authorList>
    </citation>
    <scope>NUCLEOTIDE SEQUENCE [LARGE SCALE GENOMIC DNA]</scope>
    <source>
        <strain evidence="2 3">CCMP332</strain>
    </source>
</reference>
<dbReference type="Proteomes" id="UP001516023">
    <property type="component" value="Unassembled WGS sequence"/>
</dbReference>
<evidence type="ECO:0000313" key="2">
    <source>
        <dbReference type="EMBL" id="KAL3790403.1"/>
    </source>
</evidence>
<dbReference type="Gene3D" id="2.40.100.10">
    <property type="entry name" value="Cyclophilin-like"/>
    <property type="match status" value="1"/>
</dbReference>
<organism evidence="2 3">
    <name type="scientific">Cyclotella cryptica</name>
    <dbReference type="NCBI Taxonomy" id="29204"/>
    <lineage>
        <taxon>Eukaryota</taxon>
        <taxon>Sar</taxon>
        <taxon>Stramenopiles</taxon>
        <taxon>Ochrophyta</taxon>
        <taxon>Bacillariophyta</taxon>
        <taxon>Coscinodiscophyceae</taxon>
        <taxon>Thalassiosirophycidae</taxon>
        <taxon>Stephanodiscales</taxon>
        <taxon>Stephanodiscaceae</taxon>
        <taxon>Cyclotella</taxon>
    </lineage>
</organism>
<protein>
    <submittedName>
        <fullName evidence="2">Uncharacterized protein</fullName>
    </submittedName>
</protein>
<comment type="caution">
    <text evidence="2">The sequence shown here is derived from an EMBL/GenBank/DDBJ whole genome shotgun (WGS) entry which is preliminary data.</text>
</comment>
<gene>
    <name evidence="2" type="ORF">HJC23_013575</name>
</gene>